<dbReference type="SUPFAM" id="SSF57667">
    <property type="entry name" value="beta-beta-alpha zinc fingers"/>
    <property type="match status" value="1"/>
</dbReference>
<keyword evidence="4" id="KW-0862">Zinc</keyword>
<dbReference type="InterPro" id="IPR050717">
    <property type="entry name" value="C2H2-ZF_Transcription_Reg"/>
</dbReference>
<evidence type="ECO:0000256" key="4">
    <source>
        <dbReference type="ARBA" id="ARBA00022833"/>
    </source>
</evidence>
<dbReference type="Ensembl" id="ENSEBUT00000025167.1">
    <property type="protein sequence ID" value="ENSEBUP00000024591.1"/>
    <property type="gene ID" value="ENSEBUG00000015175.1"/>
</dbReference>
<feature type="domain" description="C2H2-type" evidence="7">
    <location>
        <begin position="136"/>
        <end position="163"/>
    </location>
</feature>
<keyword evidence="2" id="KW-0677">Repeat</keyword>
<reference evidence="8" key="2">
    <citation type="submission" date="2025-09" db="UniProtKB">
        <authorList>
            <consortium name="Ensembl"/>
        </authorList>
    </citation>
    <scope>IDENTIFICATION</scope>
</reference>
<dbReference type="PANTHER" id="PTHR14196">
    <property type="entry name" value="ODD-SKIPPED - RELATED"/>
    <property type="match status" value="1"/>
</dbReference>
<dbReference type="AlphaFoldDB" id="A0A8C4R3F7"/>
<name>A0A8C4R3F7_EPTBU</name>
<dbReference type="FunFam" id="3.30.160.60:FF:000616">
    <property type="entry name" value="PR domain zinc finger protein 13"/>
    <property type="match status" value="1"/>
</dbReference>
<dbReference type="GO" id="GO:0008270">
    <property type="term" value="F:zinc ion binding"/>
    <property type="evidence" value="ECO:0007669"/>
    <property type="project" value="UniProtKB-KW"/>
</dbReference>
<dbReference type="GO" id="GO:0000981">
    <property type="term" value="F:DNA-binding transcription factor activity, RNA polymerase II-specific"/>
    <property type="evidence" value="ECO:0007669"/>
    <property type="project" value="TreeGrafter"/>
</dbReference>
<evidence type="ECO:0000256" key="6">
    <source>
        <dbReference type="SAM" id="MobiDB-lite"/>
    </source>
</evidence>
<sequence length="235" mass="26419">MDVHTHSSAASLDKTYGWTAVQIPKPPSSSHTPILVTLPCPPSLTNSMPTTLPNQMHVPYDPLAQPVGHFFLCSSTPGPLRAWLAQPLCYTTCLLCLSTGQSSNMSRCSMETSLDPHQHVGPPTKRCSIEWKPSGHLCVYCGRRYSRRYGLKIHQRTHTGYRPLKCTHCSRAFGDPSNLNKHLRLHAKHLRRNIHNTTTNVPAQSSHHPHSSVEINKKARRKHARITSHQHLHHD</sequence>
<dbReference type="InterPro" id="IPR036236">
    <property type="entry name" value="Znf_C2H2_sf"/>
</dbReference>
<feature type="region of interest" description="Disordered" evidence="6">
    <location>
        <begin position="198"/>
        <end position="235"/>
    </location>
</feature>
<feature type="compositionally biased region" description="Basic residues" evidence="6">
    <location>
        <begin position="218"/>
        <end position="235"/>
    </location>
</feature>
<dbReference type="Proteomes" id="UP000694388">
    <property type="component" value="Unplaced"/>
</dbReference>
<evidence type="ECO:0000256" key="3">
    <source>
        <dbReference type="ARBA" id="ARBA00022771"/>
    </source>
</evidence>
<evidence type="ECO:0000259" key="7">
    <source>
        <dbReference type="PROSITE" id="PS50157"/>
    </source>
</evidence>
<dbReference type="SMART" id="SM00355">
    <property type="entry name" value="ZnF_C2H2"/>
    <property type="match status" value="2"/>
</dbReference>
<dbReference type="PROSITE" id="PS50157">
    <property type="entry name" value="ZINC_FINGER_C2H2_2"/>
    <property type="match status" value="2"/>
</dbReference>
<evidence type="ECO:0000256" key="1">
    <source>
        <dbReference type="ARBA" id="ARBA00022723"/>
    </source>
</evidence>
<reference evidence="8" key="1">
    <citation type="submission" date="2025-08" db="UniProtKB">
        <authorList>
            <consortium name="Ensembl"/>
        </authorList>
    </citation>
    <scope>IDENTIFICATION</scope>
</reference>
<keyword evidence="3 5" id="KW-0863">Zinc-finger</keyword>
<evidence type="ECO:0000256" key="2">
    <source>
        <dbReference type="ARBA" id="ARBA00022737"/>
    </source>
</evidence>
<dbReference type="GeneTree" id="ENSGT00940000160200"/>
<dbReference type="PANTHER" id="PTHR14196:SF12">
    <property type="entry name" value="ZINC FINGER PROTEIN 208-LIKE"/>
    <property type="match status" value="1"/>
</dbReference>
<dbReference type="InterPro" id="IPR013087">
    <property type="entry name" value="Znf_C2H2_type"/>
</dbReference>
<keyword evidence="1" id="KW-0479">Metal-binding</keyword>
<dbReference type="Pfam" id="PF00096">
    <property type="entry name" value="zf-C2H2"/>
    <property type="match status" value="2"/>
</dbReference>
<evidence type="ECO:0000256" key="5">
    <source>
        <dbReference type="PROSITE-ProRule" id="PRU00042"/>
    </source>
</evidence>
<proteinExistence type="predicted"/>
<dbReference type="Gene3D" id="3.30.160.60">
    <property type="entry name" value="Classic Zinc Finger"/>
    <property type="match status" value="2"/>
</dbReference>
<dbReference type="GO" id="GO:0000977">
    <property type="term" value="F:RNA polymerase II transcription regulatory region sequence-specific DNA binding"/>
    <property type="evidence" value="ECO:0007669"/>
    <property type="project" value="TreeGrafter"/>
</dbReference>
<evidence type="ECO:0000313" key="9">
    <source>
        <dbReference type="Proteomes" id="UP000694388"/>
    </source>
</evidence>
<protein>
    <recommendedName>
        <fullName evidence="7">C2H2-type domain-containing protein</fullName>
    </recommendedName>
</protein>
<evidence type="ECO:0000313" key="8">
    <source>
        <dbReference type="Ensembl" id="ENSEBUP00000024591.1"/>
    </source>
</evidence>
<dbReference type="PROSITE" id="PS00028">
    <property type="entry name" value="ZINC_FINGER_C2H2_1"/>
    <property type="match status" value="2"/>
</dbReference>
<feature type="domain" description="C2H2-type" evidence="7">
    <location>
        <begin position="164"/>
        <end position="187"/>
    </location>
</feature>
<accession>A0A8C4R3F7</accession>
<dbReference type="GO" id="GO:0005634">
    <property type="term" value="C:nucleus"/>
    <property type="evidence" value="ECO:0007669"/>
    <property type="project" value="TreeGrafter"/>
</dbReference>
<keyword evidence="9" id="KW-1185">Reference proteome</keyword>
<organism evidence="8 9">
    <name type="scientific">Eptatretus burgeri</name>
    <name type="common">Inshore hagfish</name>
    <dbReference type="NCBI Taxonomy" id="7764"/>
    <lineage>
        <taxon>Eukaryota</taxon>
        <taxon>Metazoa</taxon>
        <taxon>Chordata</taxon>
        <taxon>Craniata</taxon>
        <taxon>Vertebrata</taxon>
        <taxon>Cyclostomata</taxon>
        <taxon>Myxini</taxon>
        <taxon>Myxiniformes</taxon>
        <taxon>Myxinidae</taxon>
        <taxon>Eptatretinae</taxon>
        <taxon>Eptatretus</taxon>
    </lineage>
</organism>